<sequence length="382" mass="41528">MDSTLPNLLRRECALTKSEFEYMGLRISSVFVVFIASLLGVMLPLVASRVERINLPSWVYFFARYFGSGVIVATAFIHLLFEANENLSSPCLPDAFRDFPYAYGIALVGIFGTFLIELVTKFKIAEKARKAGVKAPVHTHGPNALAVEGSTVELCERKSRNPDQASHNRVNQSDLEITSAVEASSGAPKDDSASDQQSVKQPAVLTTTSLATSPVTDHKLVVQISNICLLEFGIVFHSIFVGLTVAVSGAEFKTLYPVIVFHQMFEGLGLGARLDSTPWSPQNEWVAWLFAIMFSITTPLGIAIGLGIRTSFELNSPRALITNGVFDAISAGILIYTSLVELMGAEFLHSEEFEHASLKTVLGAYTWMALGAILMALIGAWA</sequence>
<proteinExistence type="predicted"/>
<evidence type="ECO:0000313" key="1">
    <source>
        <dbReference type="EMBL" id="KAF5099592.1"/>
    </source>
</evidence>
<evidence type="ECO:0000313" key="2">
    <source>
        <dbReference type="Proteomes" id="UP000744676"/>
    </source>
</evidence>
<name>A0ACB6V6N3_9ASCO</name>
<dbReference type="Proteomes" id="UP000744676">
    <property type="component" value="Unassembled WGS sequence"/>
</dbReference>
<organism evidence="1 2">
    <name type="scientific">Geotrichum galactomycetum</name>
    <dbReference type="NCBI Taxonomy" id="27317"/>
    <lineage>
        <taxon>Eukaryota</taxon>
        <taxon>Fungi</taxon>
        <taxon>Dikarya</taxon>
        <taxon>Ascomycota</taxon>
        <taxon>Saccharomycotina</taxon>
        <taxon>Dipodascomycetes</taxon>
        <taxon>Dipodascales</taxon>
        <taxon>Dipodascaceae</taxon>
        <taxon>Geotrichum</taxon>
    </lineage>
</organism>
<comment type="caution">
    <text evidence="1">The sequence shown here is derived from an EMBL/GenBank/DDBJ whole genome shotgun (WGS) entry which is preliminary data.</text>
</comment>
<accession>A0ACB6V6N3</accession>
<gene>
    <name evidence="1" type="ORF">D0Z00_001602</name>
</gene>
<protein>
    <submittedName>
        <fullName evidence="1">Uncharacterized protein</fullName>
    </submittedName>
</protein>
<keyword evidence="2" id="KW-1185">Reference proteome</keyword>
<dbReference type="EMBL" id="QVQA01000031">
    <property type="protein sequence ID" value="KAF5099592.1"/>
    <property type="molecule type" value="Genomic_DNA"/>
</dbReference>
<reference evidence="1 2" key="1">
    <citation type="journal article" date="2020" name="Front. Microbiol.">
        <title>Phenotypic and Genetic Characterization of the Cheese Ripening Yeast Geotrichum candidum.</title>
        <authorList>
            <person name="Perkins V."/>
            <person name="Vignola S."/>
            <person name="Lessard M.H."/>
            <person name="Plante P.L."/>
            <person name="Corbeil J."/>
            <person name="Dugat-Bony E."/>
            <person name="Frenette M."/>
            <person name="Labrie S."/>
        </authorList>
    </citation>
    <scope>NUCLEOTIDE SEQUENCE [LARGE SCALE GENOMIC DNA]</scope>
    <source>
        <strain evidence="1 2">LMA-1147</strain>
    </source>
</reference>